<keyword evidence="15 19" id="KW-0131">Cell cycle</keyword>
<dbReference type="GO" id="GO:0008762">
    <property type="term" value="F:UDP-N-acetylmuramate dehydrogenase activity"/>
    <property type="evidence" value="ECO:0007669"/>
    <property type="project" value="UniProtKB-UniRule"/>
</dbReference>
<evidence type="ECO:0000256" key="1">
    <source>
        <dbReference type="ARBA" id="ARBA00001974"/>
    </source>
</evidence>
<dbReference type="InterPro" id="IPR016169">
    <property type="entry name" value="FAD-bd_PCMH_sub2"/>
</dbReference>
<accession>A0A4S3LYY0</accession>
<evidence type="ECO:0000259" key="20">
    <source>
        <dbReference type="PROSITE" id="PS51387"/>
    </source>
</evidence>
<gene>
    <name evidence="19 21" type="primary">murB</name>
    <name evidence="21" type="ORF">E7Z59_11140</name>
</gene>
<evidence type="ECO:0000256" key="16">
    <source>
        <dbReference type="ARBA" id="ARBA00023316"/>
    </source>
</evidence>
<keyword evidence="8 19" id="KW-0132">Cell division</keyword>
<evidence type="ECO:0000256" key="9">
    <source>
        <dbReference type="ARBA" id="ARBA00022630"/>
    </source>
</evidence>
<proteinExistence type="inferred from homology"/>
<evidence type="ECO:0000256" key="13">
    <source>
        <dbReference type="ARBA" id="ARBA00022984"/>
    </source>
</evidence>
<dbReference type="NCBIfam" id="NF010478">
    <property type="entry name" value="PRK13903.1"/>
    <property type="match status" value="1"/>
</dbReference>
<feature type="active site" evidence="19">
    <location>
        <position position="335"/>
    </location>
</feature>
<evidence type="ECO:0000256" key="2">
    <source>
        <dbReference type="ARBA" id="ARBA00003921"/>
    </source>
</evidence>
<dbReference type="InterPro" id="IPR036318">
    <property type="entry name" value="FAD-bd_PCMH-like_sf"/>
</dbReference>
<dbReference type="GO" id="GO:0009252">
    <property type="term" value="P:peptidoglycan biosynthetic process"/>
    <property type="evidence" value="ECO:0007669"/>
    <property type="project" value="UniProtKB-UniRule"/>
</dbReference>
<dbReference type="Gene3D" id="3.90.78.10">
    <property type="entry name" value="UDP-N-acetylenolpyruvoylglucosamine reductase, C-terminal domain"/>
    <property type="match status" value="1"/>
</dbReference>
<evidence type="ECO:0000256" key="10">
    <source>
        <dbReference type="ARBA" id="ARBA00022827"/>
    </source>
</evidence>
<dbReference type="EC" id="1.3.1.98" evidence="5 19"/>
<keyword evidence="14 19" id="KW-0560">Oxidoreductase</keyword>
<dbReference type="NCBIfam" id="TIGR00179">
    <property type="entry name" value="murB"/>
    <property type="match status" value="1"/>
</dbReference>
<dbReference type="InterPro" id="IPR003170">
    <property type="entry name" value="MurB"/>
</dbReference>
<dbReference type="InterPro" id="IPR011601">
    <property type="entry name" value="MurB_C"/>
</dbReference>
<evidence type="ECO:0000256" key="3">
    <source>
        <dbReference type="ARBA" id="ARBA00004496"/>
    </source>
</evidence>
<organism evidence="21 22">
    <name type="scientific">Robertkochia marina</name>
    <dbReference type="NCBI Taxonomy" id="1227945"/>
    <lineage>
        <taxon>Bacteria</taxon>
        <taxon>Pseudomonadati</taxon>
        <taxon>Bacteroidota</taxon>
        <taxon>Flavobacteriia</taxon>
        <taxon>Flavobacteriales</taxon>
        <taxon>Flavobacteriaceae</taxon>
        <taxon>Robertkochia</taxon>
    </lineage>
</organism>
<evidence type="ECO:0000256" key="7">
    <source>
        <dbReference type="ARBA" id="ARBA00022490"/>
    </source>
</evidence>
<comment type="caution">
    <text evidence="21">The sequence shown here is derived from an EMBL/GenBank/DDBJ whole genome shotgun (WGS) entry which is preliminary data.</text>
</comment>
<feature type="active site" evidence="19">
    <location>
        <position position="163"/>
    </location>
</feature>
<dbReference type="Pfam" id="PF02873">
    <property type="entry name" value="MurB_C"/>
    <property type="match status" value="1"/>
</dbReference>
<dbReference type="InterPro" id="IPR036635">
    <property type="entry name" value="MurB_C_sf"/>
</dbReference>
<dbReference type="InterPro" id="IPR016166">
    <property type="entry name" value="FAD-bd_PCMH"/>
</dbReference>
<dbReference type="AlphaFoldDB" id="A0A4S3LYY0"/>
<name>A0A4S3LYY0_9FLAO</name>
<evidence type="ECO:0000256" key="8">
    <source>
        <dbReference type="ARBA" id="ARBA00022618"/>
    </source>
</evidence>
<comment type="subcellular location">
    <subcellularLocation>
        <location evidence="3 19">Cytoplasm</location>
    </subcellularLocation>
</comment>
<keyword evidence="11 19" id="KW-0521">NADP</keyword>
<evidence type="ECO:0000256" key="18">
    <source>
        <dbReference type="ARBA" id="ARBA00048914"/>
    </source>
</evidence>
<evidence type="ECO:0000313" key="22">
    <source>
        <dbReference type="Proteomes" id="UP000305939"/>
    </source>
</evidence>
<sequence length="339" mass="37315">MELSIQTNISLKPYNTFGLDVKAAHFCSVTTEDELRAALLSDHPRKFILGGGSNMLLTKDLDALVIHIGLRGIEILENNKENALVRVAAGENWHDFVLWAIGHDLGGVENLSLIPGNTGTAPVQNIGAYGVELKDVFHSCDVMHRETGKKETFSLEQCKFGYRDSVFKTTLKDQYVITSVVLKLSRPGYHKLNTGYGAIKGELQARNIQSPGIADISRAVIAIRQSKLPDPAKLGNSGSFFKNPVVGEMLFKELQESYPEIPHYPAGQGQVKIPAGWLIEQSGLKGFRKKDAGIHKNQALVLVNHGKATGKELLELAEMVQEKVFNKFGISIRPEVNIF</sequence>
<dbReference type="PROSITE" id="PS51387">
    <property type="entry name" value="FAD_PCMH"/>
    <property type="match status" value="1"/>
</dbReference>
<dbReference type="SUPFAM" id="SSF56176">
    <property type="entry name" value="FAD-binding/transporter-associated domain-like"/>
    <property type="match status" value="1"/>
</dbReference>
<dbReference type="GO" id="GO:0071949">
    <property type="term" value="F:FAD binding"/>
    <property type="evidence" value="ECO:0007669"/>
    <property type="project" value="InterPro"/>
</dbReference>
<evidence type="ECO:0000256" key="11">
    <source>
        <dbReference type="ARBA" id="ARBA00022857"/>
    </source>
</evidence>
<keyword evidence="22" id="KW-1185">Reference proteome</keyword>
<keyword evidence="10 19" id="KW-0274">FAD</keyword>
<keyword evidence="7 19" id="KW-0963">Cytoplasm</keyword>
<evidence type="ECO:0000256" key="4">
    <source>
        <dbReference type="ARBA" id="ARBA00004752"/>
    </source>
</evidence>
<keyword evidence="13 19" id="KW-0573">Peptidoglycan synthesis</keyword>
<evidence type="ECO:0000256" key="15">
    <source>
        <dbReference type="ARBA" id="ARBA00023306"/>
    </source>
</evidence>
<dbReference type="OrthoDB" id="9804753at2"/>
<dbReference type="Gene3D" id="3.30.43.10">
    <property type="entry name" value="Uridine Diphospho-n-acetylenolpyruvylglucosamine Reductase, domain 2"/>
    <property type="match status" value="1"/>
</dbReference>
<comment type="catalytic activity">
    <reaction evidence="18 19">
        <text>UDP-N-acetyl-alpha-D-muramate + NADP(+) = UDP-N-acetyl-3-O-(1-carboxyvinyl)-alpha-D-glucosamine + NADPH + H(+)</text>
        <dbReference type="Rhea" id="RHEA:12248"/>
        <dbReference type="ChEBI" id="CHEBI:15378"/>
        <dbReference type="ChEBI" id="CHEBI:57783"/>
        <dbReference type="ChEBI" id="CHEBI:58349"/>
        <dbReference type="ChEBI" id="CHEBI:68483"/>
        <dbReference type="ChEBI" id="CHEBI:70757"/>
        <dbReference type="EC" id="1.3.1.98"/>
    </reaction>
</comment>
<evidence type="ECO:0000256" key="14">
    <source>
        <dbReference type="ARBA" id="ARBA00023002"/>
    </source>
</evidence>
<comment type="similarity">
    <text evidence="19">Belongs to the MurB family.</text>
</comment>
<evidence type="ECO:0000256" key="19">
    <source>
        <dbReference type="HAMAP-Rule" id="MF_00037"/>
    </source>
</evidence>
<feature type="domain" description="FAD-binding PCMH-type" evidence="20">
    <location>
        <begin position="19"/>
        <end position="187"/>
    </location>
</feature>
<keyword evidence="9 19" id="KW-0285">Flavoprotein</keyword>
<comment type="cofactor">
    <cofactor evidence="1 19">
        <name>FAD</name>
        <dbReference type="ChEBI" id="CHEBI:57692"/>
    </cofactor>
</comment>
<feature type="active site" description="Proton donor" evidence="19">
    <location>
        <position position="239"/>
    </location>
</feature>
<dbReference type="HAMAP" id="MF_00037">
    <property type="entry name" value="MurB"/>
    <property type="match status" value="1"/>
</dbReference>
<evidence type="ECO:0000256" key="5">
    <source>
        <dbReference type="ARBA" id="ARBA00012518"/>
    </source>
</evidence>
<dbReference type="EMBL" id="SSMC01000003">
    <property type="protein sequence ID" value="THD66361.1"/>
    <property type="molecule type" value="Genomic_DNA"/>
</dbReference>
<dbReference type="Proteomes" id="UP000305939">
    <property type="component" value="Unassembled WGS sequence"/>
</dbReference>
<dbReference type="NCBIfam" id="NF000755">
    <property type="entry name" value="PRK00046.1"/>
    <property type="match status" value="1"/>
</dbReference>
<dbReference type="GO" id="GO:0071555">
    <property type="term" value="P:cell wall organization"/>
    <property type="evidence" value="ECO:0007669"/>
    <property type="project" value="UniProtKB-KW"/>
</dbReference>
<evidence type="ECO:0000256" key="17">
    <source>
        <dbReference type="ARBA" id="ARBA00031026"/>
    </source>
</evidence>
<dbReference type="GO" id="GO:0005829">
    <property type="term" value="C:cytosol"/>
    <property type="evidence" value="ECO:0007669"/>
    <property type="project" value="TreeGrafter"/>
</dbReference>
<dbReference type="Gene3D" id="3.30.465.10">
    <property type="match status" value="1"/>
</dbReference>
<keyword evidence="16 19" id="KW-0961">Cell wall biogenesis/degradation</keyword>
<dbReference type="GO" id="GO:0008360">
    <property type="term" value="P:regulation of cell shape"/>
    <property type="evidence" value="ECO:0007669"/>
    <property type="project" value="UniProtKB-KW"/>
</dbReference>
<dbReference type="RefSeq" id="WP_136336433.1">
    <property type="nucleotide sequence ID" value="NZ_QXMP01000006.1"/>
</dbReference>
<reference evidence="21 22" key="1">
    <citation type="submission" date="2019-04" db="EMBL/GenBank/DDBJ databases">
        <title>Draft genome sequence of Robertkochia marina CC-AMO-30D.</title>
        <authorList>
            <person name="Hameed A."/>
            <person name="Lin S.-Y."/>
            <person name="Shahina M."/>
            <person name="Lai W.-A."/>
            <person name="Young C.-C."/>
        </authorList>
    </citation>
    <scope>NUCLEOTIDE SEQUENCE [LARGE SCALE GENOMIC DNA]</scope>
    <source>
        <strain evidence="21 22">CC-AMO-30D</strain>
    </source>
</reference>
<dbReference type="PANTHER" id="PTHR21071">
    <property type="entry name" value="UDP-N-ACETYLENOLPYRUVOYLGLUCOSAMINE REDUCTASE"/>
    <property type="match status" value="1"/>
</dbReference>
<dbReference type="InterPro" id="IPR016167">
    <property type="entry name" value="FAD-bd_PCMH_sub1"/>
</dbReference>
<dbReference type="Pfam" id="PF01565">
    <property type="entry name" value="FAD_binding_4"/>
    <property type="match status" value="1"/>
</dbReference>
<dbReference type="SUPFAM" id="SSF56194">
    <property type="entry name" value="Uridine diphospho-N-Acetylenolpyruvylglucosamine reductase, MurB, C-terminal domain"/>
    <property type="match status" value="1"/>
</dbReference>
<evidence type="ECO:0000256" key="12">
    <source>
        <dbReference type="ARBA" id="ARBA00022960"/>
    </source>
</evidence>
<keyword evidence="12 19" id="KW-0133">Cell shape</keyword>
<protein>
    <recommendedName>
        <fullName evidence="6 19">UDP-N-acetylenolpyruvoylglucosamine reductase</fullName>
        <ecNumber evidence="5 19">1.3.1.98</ecNumber>
    </recommendedName>
    <alternativeName>
        <fullName evidence="17 19">UDP-N-acetylmuramate dehydrogenase</fullName>
    </alternativeName>
</protein>
<dbReference type="GO" id="GO:0051301">
    <property type="term" value="P:cell division"/>
    <property type="evidence" value="ECO:0007669"/>
    <property type="project" value="UniProtKB-KW"/>
</dbReference>
<evidence type="ECO:0000256" key="6">
    <source>
        <dbReference type="ARBA" id="ARBA00015188"/>
    </source>
</evidence>
<dbReference type="InterPro" id="IPR006094">
    <property type="entry name" value="Oxid_FAD_bind_N"/>
</dbReference>
<evidence type="ECO:0000313" key="21">
    <source>
        <dbReference type="EMBL" id="THD66361.1"/>
    </source>
</evidence>
<dbReference type="UniPathway" id="UPA00219"/>
<comment type="function">
    <text evidence="2 19">Cell wall formation.</text>
</comment>
<comment type="pathway">
    <text evidence="4 19">Cell wall biogenesis; peptidoglycan biosynthesis.</text>
</comment>
<dbReference type="PANTHER" id="PTHR21071:SF4">
    <property type="entry name" value="UDP-N-ACETYLENOLPYRUVOYLGLUCOSAMINE REDUCTASE"/>
    <property type="match status" value="1"/>
</dbReference>